<protein>
    <recommendedName>
        <fullName evidence="2">YhdP central domain-containing protein</fullName>
    </recommendedName>
</protein>
<evidence type="ECO:0000259" key="2">
    <source>
        <dbReference type="Pfam" id="PF13116"/>
    </source>
</evidence>
<dbReference type="EMBL" id="CP029550">
    <property type="protein sequence ID" value="AWN42214.1"/>
    <property type="molecule type" value="Genomic_DNA"/>
</dbReference>
<evidence type="ECO:0000313" key="3">
    <source>
        <dbReference type="EMBL" id="AWN42214.1"/>
    </source>
</evidence>
<keyword evidence="1" id="KW-0472">Membrane</keyword>
<dbReference type="KEGG" id="mets:DK389_19045"/>
<gene>
    <name evidence="3" type="ORF">DK389_19045</name>
</gene>
<dbReference type="InterPro" id="IPR025263">
    <property type="entry name" value="YhdP_central"/>
</dbReference>
<proteinExistence type="predicted"/>
<evidence type="ECO:0000313" key="4">
    <source>
        <dbReference type="Proteomes" id="UP000245926"/>
    </source>
</evidence>
<dbReference type="AlphaFoldDB" id="A0A2U8W7W9"/>
<evidence type="ECO:0000256" key="1">
    <source>
        <dbReference type="SAM" id="Phobius"/>
    </source>
</evidence>
<sequence>MVEDTAQGLRPKPPARGWGGVCLLTALSLVFVLGLGIGVALLRLTYGPLRIDGLSSQVASAIADRIGPGWTITLRDSALELDSERSLALRVAGLDIRNPQGALVVRAPLAVVSLDTWSLMRLAVQPRSIEFRDLQMTALVHRDGSIAFAASEPAHPGEAKPHTLPSVDPARGTVSPISAAVASIFGVVLDSAGIVGALDRARITNARLTLVDDDARERAVFERVNGLFGRDAAQEARIFELRIDGPHGEWRFGGNLREAGGTKRTGIITLDDLPVTDLLLLSGQSRLPITTDLKLSAKADVALDGGRIEAMKATLRTSDGSFLIEEKDFNPVTIETLQASASWDEANRALKLDALDYAGAGNAVRLTGAWTESPPGADTAWTATVSGRDAVLRGASAADKPVRIATLDARLSGRSGGIAIDDLAMAGETFGGRITGTIGTSGDDDGLTLHVTASNADVRTALRLWPEHIAPPTRNYLSDELRGGRVDSVDITVDMSAAELAAATKGDPMPDNAVRIAFGVSDATLNVSADAPPLTKGRVSGVITGRTTTIRGVTADIRVSDGRSLAITDGSFVIPEITPDKVVAQIGFHLGGGADALAALLQTKMFRSLTNSDLDPATVRGNADLRVDFPLNLKHLPDLVDLPVTLSGTLTDLTVDKVFGKEKLENGKFAVGYDRGGFSLKGDGRIVGSPITVDLRQPKAGGVGEVLVSLTLDEALRVRKGLPGAPQLTGPIAVRAVVPLGRTGPGKSPVRVEADLSRAGIDGLVPGFVKPAGKPGRLSFNLIDNGPERPTDLRDIVLDAAPASARGTATLSADGGIERADFTTLKLSPGDEMRVSVERGGGGYRLSVKGAVADARPFLRSLTGPDTKTPKDASPKEIEADLALNILTGFNEEALTNASLKLSLRGREVRQASFQGRFRSAPFTANIARGERGAPVLNVDSADAGATLRFVDIYRRMYGGRLLLNVSMNDGPQAGAVNVRNFALRNEPALSSIMAQGPASSEVTDTRGRRRVVQGQGSEVTFDRMRANFVRTGSRVDFTDAAISNAAMGFTLSGYLDTGRERTDINGTFVPLYGLNNVVAQVPLFGPLLAGGHNEGLFAVNFRVAGKLGAPDVSVNPLSAVAPGFLRKLFSAGGGPDAFADGVQAAPMER</sequence>
<dbReference type="OrthoDB" id="7161641at2"/>
<dbReference type="Proteomes" id="UP000245926">
    <property type="component" value="Chromosome"/>
</dbReference>
<accession>A0A2U8W7W9</accession>
<keyword evidence="1" id="KW-1133">Transmembrane helix</keyword>
<feature type="domain" description="YhdP central" evidence="2">
    <location>
        <begin position="377"/>
        <end position="791"/>
    </location>
</feature>
<organism evidence="3 4">
    <name type="scientific">Methylobacterium durans</name>
    <dbReference type="NCBI Taxonomy" id="2202825"/>
    <lineage>
        <taxon>Bacteria</taxon>
        <taxon>Pseudomonadati</taxon>
        <taxon>Pseudomonadota</taxon>
        <taxon>Alphaproteobacteria</taxon>
        <taxon>Hyphomicrobiales</taxon>
        <taxon>Methylobacteriaceae</taxon>
        <taxon>Methylobacterium</taxon>
    </lineage>
</organism>
<keyword evidence="4" id="KW-1185">Reference proteome</keyword>
<keyword evidence="1" id="KW-0812">Transmembrane</keyword>
<name>A0A2U8W7W9_9HYPH</name>
<feature type="transmembrane region" description="Helical" evidence="1">
    <location>
        <begin position="21"/>
        <end position="42"/>
    </location>
</feature>
<dbReference type="RefSeq" id="WP_109891873.1">
    <property type="nucleotide sequence ID" value="NZ_CP029550.1"/>
</dbReference>
<reference evidence="4" key="1">
    <citation type="submission" date="2018-05" db="EMBL/GenBank/DDBJ databases">
        <title>Complete Genome Sequence of Methylobacterium sp. 17SD2-17.</title>
        <authorList>
            <person name="Srinivasan S."/>
        </authorList>
    </citation>
    <scope>NUCLEOTIDE SEQUENCE [LARGE SCALE GENOMIC DNA]</scope>
    <source>
        <strain evidence="4">17SD2-17</strain>
    </source>
</reference>
<dbReference type="Pfam" id="PF13116">
    <property type="entry name" value="YhdP"/>
    <property type="match status" value="1"/>
</dbReference>